<feature type="non-terminal residue" evidence="1">
    <location>
        <position position="49"/>
    </location>
</feature>
<organism evidence="1">
    <name type="scientific">Helicobacter pylori</name>
    <name type="common">Campylobacter pylori</name>
    <dbReference type="NCBI Taxonomy" id="210"/>
    <lineage>
        <taxon>Bacteria</taxon>
        <taxon>Pseudomonadati</taxon>
        <taxon>Campylobacterota</taxon>
        <taxon>Epsilonproteobacteria</taxon>
        <taxon>Campylobacterales</taxon>
        <taxon>Helicobacteraceae</taxon>
        <taxon>Helicobacter</taxon>
    </lineage>
</organism>
<evidence type="ECO:0000313" key="1">
    <source>
        <dbReference type="EMBL" id="ADC41903.1"/>
    </source>
</evidence>
<reference evidence="1" key="1">
    <citation type="submission" date="2009-07" db="EMBL/GenBank/DDBJ databases">
        <title>Distribution of the new virulence genes: oipA, dupA and vacA-i among Cuban Helicobacter pylori isolates.</title>
        <authorList>
            <person name="Torres L.E."/>
            <person name="Atherton J."/>
            <person name="Rodriguez B.L."/>
            <person name="Gonzalez L."/>
            <person name="Melian K."/>
            <person name="Moreno A."/>
            <person name="Alonso J."/>
            <person name="Hernandez M."/>
            <person name="Reyes O."/>
            <person name="Bermudez L."/>
        </authorList>
    </citation>
    <scope>NUCLEOTIDE SEQUENCE</scope>
    <source>
        <strain evidence="1">Hpcnic-31</strain>
    </source>
</reference>
<gene>
    <name evidence="1" type="primary">oipA</name>
</gene>
<dbReference type="EMBL" id="GQ380621">
    <property type="protein sequence ID" value="ADC41903.1"/>
    <property type="molecule type" value="Genomic_DNA"/>
</dbReference>
<dbReference type="AlphaFoldDB" id="D3J0P3"/>
<protein>
    <submittedName>
        <fullName evidence="1">Outer membrane protein</fullName>
    </submittedName>
</protein>
<sequence length="49" mass="5537">MKKALLLTLSLSRFGSTLKGMDFYLGLNFAEGKLLFQGQGKHPRRKKLP</sequence>
<proteinExistence type="predicted"/>
<name>D3J0P3_HELPX</name>
<accession>D3J0P3</accession>